<feature type="region of interest" description="Disordered" evidence="1">
    <location>
        <begin position="48"/>
        <end position="73"/>
    </location>
</feature>
<protein>
    <submittedName>
        <fullName evidence="2">Uncharacterized protein</fullName>
    </submittedName>
</protein>
<comment type="caution">
    <text evidence="2">The sequence shown here is derived from an EMBL/GenBank/DDBJ whole genome shotgun (WGS) entry which is preliminary data.</text>
</comment>
<dbReference type="EMBL" id="JAHLPM010000012">
    <property type="protein sequence ID" value="MBU5439123.1"/>
    <property type="molecule type" value="Genomic_DNA"/>
</dbReference>
<reference evidence="2 3" key="1">
    <citation type="submission" date="2021-06" db="EMBL/GenBank/DDBJ databases">
        <authorList>
            <person name="Sun Q."/>
            <person name="Li D."/>
        </authorList>
    </citation>
    <scope>NUCLEOTIDE SEQUENCE [LARGE SCALE GENOMIC DNA]</scope>
    <source>
        <strain evidence="2 3">MSJ-40</strain>
    </source>
</reference>
<evidence type="ECO:0000313" key="2">
    <source>
        <dbReference type="EMBL" id="MBU5439123.1"/>
    </source>
</evidence>
<keyword evidence="3" id="KW-1185">Reference proteome</keyword>
<proteinExistence type="predicted"/>
<accession>A0ABS6E874</accession>
<gene>
    <name evidence="2" type="ORF">KQI42_13965</name>
</gene>
<dbReference type="RefSeq" id="WP_216520827.1">
    <property type="nucleotide sequence ID" value="NZ_JAHLPM010000012.1"/>
</dbReference>
<name>A0ABS6E874_9FIRM</name>
<organism evidence="2 3">
    <name type="scientific">Tissierella simiarum</name>
    <dbReference type="NCBI Taxonomy" id="2841534"/>
    <lineage>
        <taxon>Bacteria</taxon>
        <taxon>Bacillati</taxon>
        <taxon>Bacillota</taxon>
        <taxon>Tissierellia</taxon>
        <taxon>Tissierellales</taxon>
        <taxon>Tissierellaceae</taxon>
        <taxon>Tissierella</taxon>
    </lineage>
</organism>
<evidence type="ECO:0000313" key="3">
    <source>
        <dbReference type="Proteomes" id="UP000749471"/>
    </source>
</evidence>
<sequence length="73" mass="8184">MKNNKLYENIELIKRLIRERIEEVGDICYHSTYAVGYALGSQEAISKKDESANNPARLSPSNRRITALSLSGS</sequence>
<evidence type="ECO:0000256" key="1">
    <source>
        <dbReference type="SAM" id="MobiDB-lite"/>
    </source>
</evidence>
<feature type="compositionally biased region" description="Polar residues" evidence="1">
    <location>
        <begin position="52"/>
        <end position="73"/>
    </location>
</feature>
<dbReference type="Proteomes" id="UP000749471">
    <property type="component" value="Unassembled WGS sequence"/>
</dbReference>